<evidence type="ECO:0000313" key="2">
    <source>
        <dbReference type="Proteomes" id="UP000808337"/>
    </source>
</evidence>
<comment type="caution">
    <text evidence="1">The sequence shown here is derived from an EMBL/GenBank/DDBJ whole genome shotgun (WGS) entry which is preliminary data.</text>
</comment>
<name>A0A9D7SUS9_9BACT</name>
<sequence length="1461" mass="164394">MKSFTLIIRTSFIIVILSDIVTNLFGQNLPISQAANSMVDLVTGDFKYSVPIMTIPGPNGEQVPIVFHYSSGIRMDEQASWIGLGWDYDPGEISHHIRGVSDDWDGKKITTITTDISPATQLSGLPPIKIDDEYYYGPLYFKNDNNYSRQESRMDINTSFFGMQKGVGFSFPDYDSYNVSAPGFGGTITPRVYAWGDFHTGNIENYVHVGNTAFSATKPVLFYLEDEIYQFNVGQVSGTYWGANGTSAIPLQYSPATNRINTGTYIEYFTNNDINSNPSGFLDYRITNGIKRPASEFDPEGIGAFKITSTEGVTYHYSLPVYMLENENITSFILNGSYDVDIQEEKKDFIKAARYPLSWKLTAVTGVDYEDANNNGMVDLGDTGYWIAYNYGKWTDNFQWKSPFFNYYPNQFNKREPSNYHTPEYKLQTYKNEGTVSSGQMQVYYLNSIQTATHTALFIKEVRMDAHAEKKVSNIITPLLRLSKIILIRNEDLPIISNNAPLPYDPRYSLVQCYPVNVKPHIGNFYSNEMLIKANTIEAIDLIADYSLCKMLYNNVNNTFTTSSISFSQAFNTEIYKKYNESDPSTSSDLANSGKLTIKEIKSYGLKYKPTGPSYLFDYDENNSTKNPNFSPFKTDYWGYYKSDFNFSFRGRYTTEGTNQIQGSKLNVDAWSLKKITTPLGGEILVDYESDSYEKVNNGRGFVNPKRYFLIKNAQLNGSGGWTSSAGVVSVNKDIDDFLSLPSNQIQFKEVFIPFFTGLTGPNCITAASGYNNNPCSIINFTPLTLSLLNSTLDSRDIDINALFKNIGGTVGCGNYNPTYNPKVNGWGYIGLRLSSVSGGGVRVKQITIKEPDLNQNYINEYSYENGAAGSEPIDISSLIDAHTIGKNNLANDPNMPPTIVTYGKVTVKSKSLQNTYSGKAIYTYDNMYSENSVSYKEIEPKPTAFPCTTLTLETFATVNQLVGSYGRPLSVSYFDNNNNIVSSELYEYYLNSEDVLPSLTESFTQHLQEPTKNPFCPGYPLKFDMDFIKIQFKNTLKRKIIIRDGISISEEIIARDPSSGAPTQVRITDPTSGITETRTSYAYLQSAYSMMGTKSKDPNAKNLLLAPYKVTVYRDKIIRDVYNNLVQSSDRELIAGSKTTWQQIIPRRIFDFSTNAYVTQLQQTTYWEPYKTYVFNGDANDLNWREEEDITLFNKRNTIIESKKGVTSRYSASKLGYDQQYLLCEASDARYTDFTFSGFEDQEIVSPGIMHFGGEITQGQMRFAGNVNLSPHTGNFMAKVDIGAFGPGYFTKEITAGRSYRVSVWVHKNSPSSASLILSLNGSHSSTGIQGDVNIYKNIEKSDASNTMVGDWTLMTSTIDVPIDYLPTGGSLNDFRAYLYNPGNSTSYFDDLMIRPMDISITGNVIDEKSGRMLATLDFNNFATRFAYDNEGRISEIWIETPTDGWKLKQRNNYNFKRAY</sequence>
<proteinExistence type="predicted"/>
<reference evidence="1 2" key="1">
    <citation type="submission" date="2020-10" db="EMBL/GenBank/DDBJ databases">
        <title>Connecting structure to function with the recovery of over 1000 high-quality activated sludge metagenome-assembled genomes encoding full-length rRNA genes using long-read sequencing.</title>
        <authorList>
            <person name="Singleton C.M."/>
            <person name="Petriglieri F."/>
            <person name="Kristensen J.M."/>
            <person name="Kirkegaard R.H."/>
            <person name="Michaelsen T.Y."/>
            <person name="Andersen M.H."/>
            <person name="Karst S.M."/>
            <person name="Dueholm M.S."/>
            <person name="Nielsen P.H."/>
            <person name="Albertsen M."/>
        </authorList>
    </citation>
    <scope>NUCLEOTIDE SEQUENCE [LARGE SCALE GENOMIC DNA]</scope>
    <source>
        <strain evidence="1">Ribe_18-Q3-R11-54_MAXAC.273</strain>
    </source>
</reference>
<dbReference type="Gene3D" id="2.60.120.260">
    <property type="entry name" value="Galactose-binding domain-like"/>
    <property type="match status" value="1"/>
</dbReference>
<gene>
    <name evidence="1" type="ORF">IPP15_09525</name>
</gene>
<dbReference type="Proteomes" id="UP000808337">
    <property type="component" value="Unassembled WGS sequence"/>
</dbReference>
<protein>
    <submittedName>
        <fullName evidence="1">Uncharacterized protein</fullName>
    </submittedName>
</protein>
<dbReference type="EMBL" id="JADKGY010000006">
    <property type="protein sequence ID" value="MBK9982651.1"/>
    <property type="molecule type" value="Genomic_DNA"/>
</dbReference>
<organism evidence="1 2">
    <name type="scientific">Candidatus Opimibacter skivensis</name>
    <dbReference type="NCBI Taxonomy" id="2982028"/>
    <lineage>
        <taxon>Bacteria</taxon>
        <taxon>Pseudomonadati</taxon>
        <taxon>Bacteroidota</taxon>
        <taxon>Saprospiria</taxon>
        <taxon>Saprospirales</taxon>
        <taxon>Saprospiraceae</taxon>
        <taxon>Candidatus Opimibacter</taxon>
    </lineage>
</organism>
<evidence type="ECO:0000313" key="1">
    <source>
        <dbReference type="EMBL" id="MBK9982651.1"/>
    </source>
</evidence>
<accession>A0A9D7SUS9</accession>